<proteinExistence type="evidence at transcript level"/>
<feature type="compositionally biased region" description="Basic residues" evidence="1">
    <location>
        <begin position="114"/>
        <end position="125"/>
    </location>
</feature>
<organism evidence="2">
    <name type="scientific">Amblyomma sculptum</name>
    <name type="common">Tick</name>
    <dbReference type="NCBI Taxonomy" id="1581419"/>
    <lineage>
        <taxon>Eukaryota</taxon>
        <taxon>Metazoa</taxon>
        <taxon>Ecdysozoa</taxon>
        <taxon>Arthropoda</taxon>
        <taxon>Chelicerata</taxon>
        <taxon>Arachnida</taxon>
        <taxon>Acari</taxon>
        <taxon>Parasitiformes</taxon>
        <taxon>Ixodida</taxon>
        <taxon>Ixodoidea</taxon>
        <taxon>Ixodidae</taxon>
        <taxon>Amblyomminae</taxon>
        <taxon>Amblyomma</taxon>
    </lineage>
</organism>
<dbReference type="AlphaFoldDB" id="A0A1E1XR83"/>
<feature type="compositionally biased region" description="Basic and acidic residues" evidence="1">
    <location>
        <begin position="95"/>
        <end position="113"/>
    </location>
</feature>
<reference evidence="2" key="1">
    <citation type="submission" date="2016-09" db="EMBL/GenBank/DDBJ databases">
        <authorList>
            <person name="Capua I."/>
            <person name="De Benedictis P."/>
            <person name="Joannis T."/>
            <person name="Lombin L.H."/>
            <person name="Cattoli G."/>
        </authorList>
    </citation>
    <scope>NUCLEOTIDE SEQUENCE</scope>
</reference>
<protein>
    <submittedName>
        <fullName evidence="2">Putative cleavage/polyadenylation factor ia subunit clp1p</fullName>
    </submittedName>
</protein>
<feature type="region of interest" description="Disordered" evidence="1">
    <location>
        <begin position="95"/>
        <end position="155"/>
    </location>
</feature>
<evidence type="ECO:0000256" key="1">
    <source>
        <dbReference type="SAM" id="MobiDB-lite"/>
    </source>
</evidence>
<evidence type="ECO:0000313" key="2">
    <source>
        <dbReference type="EMBL" id="JAU01841.1"/>
    </source>
</evidence>
<sequence length="155" mass="17262">MRVQTAKKISQLRRRRRMLGRKLLPKLKRVLQAGRVAKPIHTSRQWTVTPISQVDESLVRTVPSAIGAVSTRAARRGAAAGIVECGVQNSYRDLEEPCRDSSEHSQERRQEHPARRKRQRRKRRVAAAPVQPASEEDEPSDEHSNGSAGGSGDGD</sequence>
<dbReference type="EMBL" id="GFAA01001594">
    <property type="protein sequence ID" value="JAU01841.1"/>
    <property type="molecule type" value="mRNA"/>
</dbReference>
<feature type="non-terminal residue" evidence="2">
    <location>
        <position position="155"/>
    </location>
</feature>
<name>A0A1E1XR83_AMBSC</name>
<accession>A0A1E1XR83</accession>
<reference evidence="2" key="2">
    <citation type="journal article" date="2017" name="Front. Cell. Infect. Microbiol.">
        <title>Analysis of the Salivary Gland Transcriptome of Unfed and Partially Fed Amblyomma sculptum Ticks and Descriptive Proteome of the Saliva.</title>
        <authorList>
            <person name="Esteves E."/>
            <person name="Maruyama S.R."/>
            <person name="Kawahara R."/>
            <person name="Fujita A."/>
            <person name="Martins L.A."/>
            <person name="Righi A.A."/>
            <person name="Costa F.B."/>
            <person name="Palmisano G."/>
            <person name="Labruna M.B."/>
            <person name="Sa-Nunes A."/>
            <person name="Ribeiro J.M.C."/>
            <person name="Fogaca A.C."/>
        </authorList>
    </citation>
    <scope>NUCLEOTIDE SEQUENCE</scope>
</reference>